<sequence>MYWWRSLKDRGANGRVNLVSVVSSSSSWEGRWMGFLRIVKFDIVGIRLFFHFILKMKFFEKANSQNFLTTKVISLFFFRLVYKHISIGWQSSEKK</sequence>
<proteinExistence type="predicted"/>
<organism evidence="1">
    <name type="scientific">Loa loa</name>
    <name type="common">Eye worm</name>
    <name type="synonym">Filaria loa</name>
    <dbReference type="NCBI Taxonomy" id="7209"/>
    <lineage>
        <taxon>Eukaryota</taxon>
        <taxon>Metazoa</taxon>
        <taxon>Ecdysozoa</taxon>
        <taxon>Nematoda</taxon>
        <taxon>Chromadorea</taxon>
        <taxon>Rhabditida</taxon>
        <taxon>Spirurina</taxon>
        <taxon>Spiruromorpha</taxon>
        <taxon>Filarioidea</taxon>
        <taxon>Onchocercidae</taxon>
        <taxon>Loa</taxon>
    </lineage>
</organism>
<dbReference type="KEGG" id="loa:LOAG_13058"/>
<dbReference type="CTD" id="9950526"/>
<dbReference type="RefSeq" id="XP_003148616.1">
    <property type="nucleotide sequence ID" value="XM_003148568.1"/>
</dbReference>
<name>A0A1S0TKN5_LOALO</name>
<dbReference type="AlphaFoldDB" id="A0A1S0TKN5"/>
<gene>
    <name evidence="1" type="ORF">LOAG_13058</name>
</gene>
<dbReference type="EMBL" id="JH712460">
    <property type="protein sequence ID" value="EFO15453.1"/>
    <property type="molecule type" value="Genomic_DNA"/>
</dbReference>
<dbReference type="InParanoid" id="A0A1S0TKN5"/>
<accession>A0A1S0TKN5</accession>
<evidence type="ECO:0000313" key="1">
    <source>
        <dbReference type="EMBL" id="EFO15453.1"/>
    </source>
</evidence>
<reference evidence="1" key="1">
    <citation type="submission" date="2012-04" db="EMBL/GenBank/DDBJ databases">
        <title>The Genome Sequence of Loa loa.</title>
        <authorList>
            <consortium name="The Broad Institute Genome Sequencing Platform"/>
            <consortium name="Broad Institute Genome Sequencing Center for Infectious Disease"/>
            <person name="Nutman T.B."/>
            <person name="Fink D.L."/>
            <person name="Russ C."/>
            <person name="Young S."/>
            <person name="Zeng Q."/>
            <person name="Gargeya S."/>
            <person name="Alvarado L."/>
            <person name="Berlin A."/>
            <person name="Chapman S.B."/>
            <person name="Chen Z."/>
            <person name="Freedman E."/>
            <person name="Gellesch M."/>
            <person name="Goldberg J."/>
            <person name="Griggs A."/>
            <person name="Gujja S."/>
            <person name="Heilman E.R."/>
            <person name="Heiman D."/>
            <person name="Howarth C."/>
            <person name="Mehta T."/>
            <person name="Neiman D."/>
            <person name="Pearson M."/>
            <person name="Roberts A."/>
            <person name="Saif S."/>
            <person name="Shea T."/>
            <person name="Shenoy N."/>
            <person name="Sisk P."/>
            <person name="Stolte C."/>
            <person name="Sykes S."/>
            <person name="White J."/>
            <person name="Yandava C."/>
            <person name="Haas B."/>
            <person name="Henn M.R."/>
            <person name="Nusbaum C."/>
            <person name="Birren B."/>
        </authorList>
    </citation>
    <scope>NUCLEOTIDE SEQUENCE [LARGE SCALE GENOMIC DNA]</scope>
</reference>
<dbReference type="GeneID" id="9950526"/>
<protein>
    <submittedName>
        <fullName evidence="1">Uncharacterized protein</fullName>
    </submittedName>
</protein>